<feature type="compositionally biased region" description="Polar residues" evidence="11">
    <location>
        <begin position="60"/>
        <end position="71"/>
    </location>
</feature>
<dbReference type="GO" id="GO:0090307">
    <property type="term" value="P:mitotic spindle assembly"/>
    <property type="evidence" value="ECO:0007669"/>
    <property type="project" value="UniProtKB-ARBA"/>
</dbReference>
<dbReference type="GO" id="GO:0035371">
    <property type="term" value="C:microtubule plus-end"/>
    <property type="evidence" value="ECO:0007669"/>
    <property type="project" value="UniProtKB-ARBA"/>
</dbReference>
<evidence type="ECO:0000256" key="2">
    <source>
        <dbReference type="ARBA" id="ARBA00022490"/>
    </source>
</evidence>
<keyword evidence="2" id="KW-0963">Cytoplasm</keyword>
<dbReference type="GO" id="GO:0033047">
    <property type="term" value="P:regulation of mitotic sister chromatid segregation"/>
    <property type="evidence" value="ECO:0007669"/>
    <property type="project" value="UniProtKB-ARBA"/>
</dbReference>
<dbReference type="Proteomes" id="UP000780801">
    <property type="component" value="Unassembled WGS sequence"/>
</dbReference>
<comment type="caution">
    <text evidence="13">The sequence shown here is derived from an EMBL/GenBank/DDBJ whole genome shotgun (WGS) entry which is preliminary data.</text>
</comment>
<dbReference type="PROSITE" id="PS00411">
    <property type="entry name" value="KINESIN_MOTOR_1"/>
    <property type="match status" value="1"/>
</dbReference>
<dbReference type="SMART" id="SM00129">
    <property type="entry name" value="KISc"/>
    <property type="match status" value="1"/>
</dbReference>
<keyword evidence="8" id="KW-0206">Cytoskeleton</keyword>
<feature type="compositionally biased region" description="Basic and acidic residues" evidence="11">
    <location>
        <begin position="75"/>
        <end position="84"/>
    </location>
</feature>
<evidence type="ECO:0000256" key="8">
    <source>
        <dbReference type="ARBA" id="ARBA00023212"/>
    </source>
</evidence>
<evidence type="ECO:0000256" key="10">
    <source>
        <dbReference type="SAM" id="Coils"/>
    </source>
</evidence>
<keyword evidence="5 9" id="KW-0067">ATP-binding</keyword>
<dbReference type="PROSITE" id="PS50067">
    <property type="entry name" value="KINESIN_MOTOR_2"/>
    <property type="match status" value="1"/>
</dbReference>
<feature type="compositionally biased region" description="Polar residues" evidence="11">
    <location>
        <begin position="888"/>
        <end position="905"/>
    </location>
</feature>
<dbReference type="InterPro" id="IPR027640">
    <property type="entry name" value="Kinesin-like_fam"/>
</dbReference>
<evidence type="ECO:0000313" key="14">
    <source>
        <dbReference type="Proteomes" id="UP000780801"/>
    </source>
</evidence>
<dbReference type="GO" id="GO:0008017">
    <property type="term" value="F:microtubule binding"/>
    <property type="evidence" value="ECO:0007669"/>
    <property type="project" value="InterPro"/>
</dbReference>
<keyword evidence="6 10" id="KW-0175">Coiled coil</keyword>
<dbReference type="GO" id="GO:0051656">
    <property type="term" value="P:establishment of organelle localization"/>
    <property type="evidence" value="ECO:0007669"/>
    <property type="project" value="UniProtKB-ARBA"/>
</dbReference>
<feature type="binding site" evidence="9">
    <location>
        <begin position="240"/>
        <end position="247"/>
    </location>
    <ligand>
        <name>ATP</name>
        <dbReference type="ChEBI" id="CHEBI:30616"/>
    </ligand>
</feature>
<evidence type="ECO:0000313" key="13">
    <source>
        <dbReference type="EMBL" id="KAF9585797.1"/>
    </source>
</evidence>
<dbReference type="InterPro" id="IPR001752">
    <property type="entry name" value="Kinesin_motor_dom"/>
</dbReference>
<proteinExistence type="inferred from homology"/>
<keyword evidence="3" id="KW-0493">Microtubule</keyword>
<keyword evidence="4 9" id="KW-0547">Nucleotide-binding</keyword>
<keyword evidence="7 9" id="KW-0505">Motor protein</keyword>
<evidence type="ECO:0000256" key="3">
    <source>
        <dbReference type="ARBA" id="ARBA00022701"/>
    </source>
</evidence>
<feature type="compositionally biased region" description="Low complexity" evidence="11">
    <location>
        <begin position="1080"/>
        <end position="1106"/>
    </location>
</feature>
<name>A0A9P6G2C3_9FUNG</name>
<dbReference type="CDD" id="cd01370">
    <property type="entry name" value="KISc_KIP3_like"/>
    <property type="match status" value="1"/>
</dbReference>
<feature type="region of interest" description="Disordered" evidence="11">
    <location>
        <begin position="59"/>
        <end position="84"/>
    </location>
</feature>
<feature type="region of interest" description="Disordered" evidence="11">
    <location>
        <begin position="925"/>
        <end position="945"/>
    </location>
</feature>
<dbReference type="Pfam" id="PF00225">
    <property type="entry name" value="Kinesin"/>
    <property type="match status" value="1"/>
</dbReference>
<dbReference type="GO" id="GO:0070462">
    <property type="term" value="P:plus-end specific microtubule depolymerization"/>
    <property type="evidence" value="ECO:0007669"/>
    <property type="project" value="UniProtKB-ARBA"/>
</dbReference>
<feature type="region of interest" description="Disordered" evidence="11">
    <location>
        <begin position="888"/>
        <end position="912"/>
    </location>
</feature>
<dbReference type="OrthoDB" id="3176171at2759"/>
<dbReference type="AlphaFoldDB" id="A0A9P6G2C3"/>
<dbReference type="GO" id="GO:0061673">
    <property type="term" value="C:mitotic spindle astral microtubule"/>
    <property type="evidence" value="ECO:0007669"/>
    <property type="project" value="UniProtKB-ARBA"/>
</dbReference>
<dbReference type="FunFam" id="3.40.850.10:FF:000090">
    <property type="entry name" value="Kinesin-like protein"/>
    <property type="match status" value="1"/>
</dbReference>
<dbReference type="Gene3D" id="3.40.850.10">
    <property type="entry name" value="Kinesin motor domain"/>
    <property type="match status" value="1"/>
</dbReference>
<comment type="similarity">
    <text evidence="9">Belongs to the TRAFAC class myosin-kinesin ATPase superfamily. Kinesin family.</text>
</comment>
<comment type="subcellular location">
    <subcellularLocation>
        <location evidence="1">Cytoplasm</location>
        <location evidence="1">Cytoskeleton</location>
    </subcellularLocation>
</comment>
<dbReference type="InterPro" id="IPR019821">
    <property type="entry name" value="Kinesin_motor_CS"/>
</dbReference>
<dbReference type="GO" id="GO:0008574">
    <property type="term" value="F:plus-end-directed microtubule motor activity"/>
    <property type="evidence" value="ECO:0007669"/>
    <property type="project" value="UniProtKB-ARBA"/>
</dbReference>
<dbReference type="PANTHER" id="PTHR47968:SF13">
    <property type="entry name" value="KINESIN-LIKE PROTEIN KIF19 ISOFORM X1"/>
    <property type="match status" value="1"/>
</dbReference>
<dbReference type="PANTHER" id="PTHR47968">
    <property type="entry name" value="CENTROMERE PROTEIN E"/>
    <property type="match status" value="1"/>
</dbReference>
<feature type="coiled-coil region" evidence="10">
    <location>
        <begin position="652"/>
        <end position="686"/>
    </location>
</feature>
<keyword evidence="14" id="KW-1185">Reference proteome</keyword>
<evidence type="ECO:0000256" key="11">
    <source>
        <dbReference type="SAM" id="MobiDB-lite"/>
    </source>
</evidence>
<sequence>MKRAAALHLAFTPINEIIGGIRKAGPSSQDTLKVASLTLPHLEAELDSTSLMNEQVEAADNSSPLVTSATEDNGETLKKQRRDTQWPSESAILVAVRVRPLNAKEQALMPQVSTNRFNFSADAALAAAGAGIRHGTSRTETYDTLASPAQSGGKSGNLRRVVDVLDDRVLVFDPPDAESISKYKRALLPVQAYRRFKDMRYAFDRVFGEDSQQEEVFENTTRHLIDGVLEGYNATLFAYGATGCGKTHTISGTPYHPGIIFLTMKELYERIEELKDEKTIEISLSYLEVYNETIRDLLVPPPPEGIRPPSLHIREDSSKKVSITGLSEHHPKGMDSVMELILFGNGNRTMSPTEANATSSRSHAVLQINICQRLKTADVSEDFTMATLSLIDLAGSERASATKNRGSRLIEGANINKSLLALGNCINALCENRPKCHIPYRDSKLTRLLKFSLGGNCKTVMIACVSPSSQHYEETHNTLKYANRAKNIKTKVTKNTLNVDRHVSEYVQVIYELRQEIAELKTKLQSQVVSEQMERMQQKQGELNRELEDIVRKMRATFQNARTIESNYAHLQSRLFITSARLSALYRWRAGFDSASQTAKVQHQQLEQDLEMKSSSDETDGPVEEDKLARINKLHSAMSASSSYITMVDQLIQDLNDQTLKLTAQMQEQEDSLKLYAVSIESMEQKGSPMHSGFPYQRLYELEKKCQALESHNKILTSKLELSDRSLSEQFAATEDFMELSARSLVGLRPEIETLDQAGLPTRILDDVYMSAITSFTDMTKRINQSILHRKHSVHGQEIGTGTMEYDWSQDAPQLPFSPVGLNGSKMMSILPEVPQTPVKRRTGSQVLPNISMDTVDTKLALGSSSIFGDHSPIRPQQERILVGSPTRQYTHSNHNGNIGASSSLGRRVSSPRKKMSPFVVQFSPRKKRTRGGLRQPRLTPPPAKRSVNFLLDIVAEDEGRYTTGRLDPSNSIIKPLPFPSLAGLQNDSDSGSGSGSPKKKLNTSAIFGPSASKIGMGGGAKRVVPASTTLGNTGAFGFGGAPKRNIFNSGGSNIPTGSGHFKFSKAEILKGPQRVVPPNNNSNGSAGSASSSSASGSTASSTLSSPLKRRRASLVPESNITNGSLGKKPRHSPPTPPSTTMVPGISAATAARIARRQSAIIPEVQST</sequence>
<feature type="region of interest" description="Disordered" evidence="11">
    <location>
        <begin position="1073"/>
        <end position="1146"/>
    </location>
</feature>
<evidence type="ECO:0000256" key="9">
    <source>
        <dbReference type="PROSITE-ProRule" id="PRU00283"/>
    </source>
</evidence>
<evidence type="ECO:0000256" key="7">
    <source>
        <dbReference type="ARBA" id="ARBA00023175"/>
    </source>
</evidence>
<evidence type="ECO:0000256" key="5">
    <source>
        <dbReference type="ARBA" id="ARBA00022840"/>
    </source>
</evidence>
<protein>
    <submittedName>
        <fullName evidence="13">Kinesin-like protein Klp5</fullName>
    </submittedName>
</protein>
<dbReference type="SUPFAM" id="SSF52540">
    <property type="entry name" value="P-loop containing nucleoside triphosphate hydrolases"/>
    <property type="match status" value="1"/>
</dbReference>
<dbReference type="GO" id="GO:0010970">
    <property type="term" value="P:transport along microtubule"/>
    <property type="evidence" value="ECO:0007669"/>
    <property type="project" value="UniProtKB-ARBA"/>
</dbReference>
<reference evidence="13" key="1">
    <citation type="journal article" date="2020" name="Fungal Divers.">
        <title>Resolving the Mortierellaceae phylogeny through synthesis of multi-gene phylogenetics and phylogenomics.</title>
        <authorList>
            <person name="Vandepol N."/>
            <person name="Liber J."/>
            <person name="Desiro A."/>
            <person name="Na H."/>
            <person name="Kennedy M."/>
            <person name="Barry K."/>
            <person name="Grigoriev I.V."/>
            <person name="Miller A.N."/>
            <person name="O'Donnell K."/>
            <person name="Stajich J.E."/>
            <person name="Bonito G."/>
        </authorList>
    </citation>
    <scope>NUCLEOTIDE SEQUENCE</scope>
    <source>
        <strain evidence="13">KOD1015</strain>
    </source>
</reference>
<dbReference type="GO" id="GO:0005634">
    <property type="term" value="C:nucleus"/>
    <property type="evidence" value="ECO:0007669"/>
    <property type="project" value="UniProtKB-ARBA"/>
</dbReference>
<dbReference type="EMBL" id="JAABOA010000120">
    <property type="protein sequence ID" value="KAF9585797.1"/>
    <property type="molecule type" value="Genomic_DNA"/>
</dbReference>
<evidence type="ECO:0000256" key="4">
    <source>
        <dbReference type="ARBA" id="ARBA00022741"/>
    </source>
</evidence>
<dbReference type="InterPro" id="IPR036961">
    <property type="entry name" value="Kinesin_motor_dom_sf"/>
</dbReference>
<dbReference type="PRINTS" id="PR00380">
    <property type="entry name" value="KINESINHEAVY"/>
</dbReference>
<evidence type="ECO:0000256" key="1">
    <source>
        <dbReference type="ARBA" id="ARBA00004245"/>
    </source>
</evidence>
<accession>A0A9P6G2C3</accession>
<feature type="domain" description="Kinesin motor" evidence="12">
    <location>
        <begin position="91"/>
        <end position="488"/>
    </location>
</feature>
<organism evidence="13 14">
    <name type="scientific">Lunasporangiospora selenospora</name>
    <dbReference type="NCBI Taxonomy" id="979761"/>
    <lineage>
        <taxon>Eukaryota</taxon>
        <taxon>Fungi</taxon>
        <taxon>Fungi incertae sedis</taxon>
        <taxon>Mucoromycota</taxon>
        <taxon>Mortierellomycotina</taxon>
        <taxon>Mortierellomycetes</taxon>
        <taxon>Mortierellales</taxon>
        <taxon>Mortierellaceae</taxon>
        <taxon>Lunasporangiospora</taxon>
    </lineage>
</organism>
<feature type="region of interest" description="Disordered" evidence="11">
    <location>
        <begin position="984"/>
        <end position="1005"/>
    </location>
</feature>
<dbReference type="InterPro" id="IPR027417">
    <property type="entry name" value="P-loop_NTPase"/>
</dbReference>
<dbReference type="GO" id="GO:0005524">
    <property type="term" value="F:ATP binding"/>
    <property type="evidence" value="ECO:0007669"/>
    <property type="project" value="UniProtKB-UniRule"/>
</dbReference>
<evidence type="ECO:0000259" key="12">
    <source>
        <dbReference type="PROSITE" id="PS50067"/>
    </source>
</evidence>
<gene>
    <name evidence="13" type="primary">KLP5</name>
    <name evidence="13" type="ORF">BGW38_000697</name>
</gene>
<evidence type="ECO:0000256" key="6">
    <source>
        <dbReference type="ARBA" id="ARBA00023054"/>
    </source>
</evidence>
<feature type="coiled-coil region" evidence="10">
    <location>
        <begin position="503"/>
        <end position="553"/>
    </location>
</feature>